<dbReference type="GO" id="GO:0009773">
    <property type="term" value="P:photosynthetic electron transport in photosystem I"/>
    <property type="evidence" value="ECO:0007669"/>
    <property type="project" value="InterPro"/>
</dbReference>
<dbReference type="AlphaFoldDB" id="A0A835RB76"/>
<evidence type="ECO:0000313" key="3">
    <source>
        <dbReference type="Proteomes" id="UP000639772"/>
    </source>
</evidence>
<keyword evidence="1" id="KW-0472">Membrane</keyword>
<protein>
    <submittedName>
        <fullName evidence="2">Uncharacterized protein</fullName>
    </submittedName>
</protein>
<keyword evidence="1" id="KW-0812">Transmembrane</keyword>
<feature type="transmembrane region" description="Helical" evidence="1">
    <location>
        <begin position="125"/>
        <end position="153"/>
    </location>
</feature>
<accession>A0A835RB76</accession>
<dbReference type="GO" id="GO:0009535">
    <property type="term" value="C:chloroplast thylakoid membrane"/>
    <property type="evidence" value="ECO:0007669"/>
    <property type="project" value="InterPro"/>
</dbReference>
<name>A0A835RB76_VANPL</name>
<sequence length="282" mass="31167">MPISCPTHPSSYDAVVRCPFQHLSSPRTRNERSFSSVVRAGASAEGPSCLFVGPIDTASKEMLEAFYRQARDSYYSGRPLIIDDMFDKVELKLRLYGSKSVIKYPRCSLMRQSTYSDAEEDFSQVLVLALVWILLLALGCSAFVIPTILALSLSLEDGINVRLLSGNKYPFDVLAMLSSTLSIGLGYFICYSIVSASVQALKGLWMKNLVALKGSCPNCGEEVFAFAKTENSILVPHGSQCHVCESQLEFRGKLEQSVSKPGHRYVYGRVYLVPRGYPTRGT</sequence>
<keyword evidence="1" id="KW-1133">Transmembrane helix</keyword>
<evidence type="ECO:0000313" key="2">
    <source>
        <dbReference type="EMBL" id="KAG0487168.1"/>
    </source>
</evidence>
<organism evidence="2 3">
    <name type="scientific">Vanilla planifolia</name>
    <name type="common">Vanilla</name>
    <dbReference type="NCBI Taxonomy" id="51239"/>
    <lineage>
        <taxon>Eukaryota</taxon>
        <taxon>Viridiplantae</taxon>
        <taxon>Streptophyta</taxon>
        <taxon>Embryophyta</taxon>
        <taxon>Tracheophyta</taxon>
        <taxon>Spermatophyta</taxon>
        <taxon>Magnoliopsida</taxon>
        <taxon>Liliopsida</taxon>
        <taxon>Asparagales</taxon>
        <taxon>Orchidaceae</taxon>
        <taxon>Vanilloideae</taxon>
        <taxon>Vanilleae</taxon>
        <taxon>Vanilla</taxon>
    </lineage>
</organism>
<evidence type="ECO:0000256" key="1">
    <source>
        <dbReference type="SAM" id="Phobius"/>
    </source>
</evidence>
<dbReference type="PANTHER" id="PTHR31032:SF2">
    <property type="entry name" value="PGR5-LIKE A PROTEIN"/>
    <property type="match status" value="1"/>
</dbReference>
<dbReference type="OrthoDB" id="567232at2759"/>
<dbReference type="GO" id="GO:0016730">
    <property type="term" value="F:oxidoreductase activity, acting on iron-sulfur proteins as donors"/>
    <property type="evidence" value="ECO:0007669"/>
    <property type="project" value="InterPro"/>
</dbReference>
<dbReference type="InterPro" id="IPR039987">
    <property type="entry name" value="PGRL1"/>
</dbReference>
<gene>
    <name evidence="2" type="ORF">HPP92_009263</name>
</gene>
<comment type="caution">
    <text evidence="2">The sequence shown here is derived from an EMBL/GenBank/DDBJ whole genome shotgun (WGS) entry which is preliminary data.</text>
</comment>
<reference evidence="2 3" key="1">
    <citation type="journal article" date="2020" name="Nat. Food">
        <title>A phased Vanilla planifolia genome enables genetic improvement of flavour and production.</title>
        <authorList>
            <person name="Hasing T."/>
            <person name="Tang H."/>
            <person name="Brym M."/>
            <person name="Khazi F."/>
            <person name="Huang T."/>
            <person name="Chambers A.H."/>
        </authorList>
    </citation>
    <scope>NUCLEOTIDE SEQUENCE [LARGE SCALE GENOMIC DNA]</scope>
    <source>
        <tissue evidence="2">Leaf</tissue>
    </source>
</reference>
<dbReference type="EMBL" id="JADCNM010000004">
    <property type="protein sequence ID" value="KAG0487168.1"/>
    <property type="molecule type" value="Genomic_DNA"/>
</dbReference>
<dbReference type="PANTHER" id="PTHR31032">
    <property type="entry name" value="PGR5-LIKE PROTEIN 1B, CHLOROPLASTIC"/>
    <property type="match status" value="1"/>
</dbReference>
<feature type="transmembrane region" description="Helical" evidence="1">
    <location>
        <begin position="173"/>
        <end position="198"/>
    </location>
</feature>
<proteinExistence type="predicted"/>
<dbReference type="Proteomes" id="UP000639772">
    <property type="component" value="Unassembled WGS sequence"/>
</dbReference>